<evidence type="ECO:0000313" key="12">
    <source>
        <dbReference type="EMBL" id="OBQ50253.1"/>
    </source>
</evidence>
<evidence type="ECO:0000256" key="11">
    <source>
        <dbReference type="HAMAP-Rule" id="MF_02079"/>
    </source>
</evidence>
<dbReference type="GO" id="GO:0015648">
    <property type="term" value="F:lipid-linked peptidoglycan transporter activity"/>
    <property type="evidence" value="ECO:0007669"/>
    <property type="project" value="TreeGrafter"/>
</dbReference>
<evidence type="ECO:0000256" key="4">
    <source>
        <dbReference type="ARBA" id="ARBA00022679"/>
    </source>
</evidence>
<reference evidence="12 13" key="1">
    <citation type="submission" date="2015-01" db="EMBL/GenBank/DDBJ databases">
        <title>Desulfovibrio sp. JC271 draft genome sequence.</title>
        <authorList>
            <person name="Shivani Y."/>
            <person name="Subhash Y."/>
            <person name="Sasikala C."/>
            <person name="Ramana C.V."/>
        </authorList>
    </citation>
    <scope>NUCLEOTIDE SEQUENCE [LARGE SCALE GENOMIC DNA]</scope>
    <source>
        <strain evidence="12 13">JC271</strain>
    </source>
</reference>
<dbReference type="OrthoDB" id="9768187at2"/>
<keyword evidence="7 11" id="KW-0573">Peptidoglycan synthesis</keyword>
<dbReference type="GO" id="GO:0032153">
    <property type="term" value="C:cell division site"/>
    <property type="evidence" value="ECO:0007669"/>
    <property type="project" value="TreeGrafter"/>
</dbReference>
<dbReference type="AlphaFoldDB" id="A0A1B7XC07"/>
<dbReference type="GO" id="GO:0071555">
    <property type="term" value="P:cell wall organization"/>
    <property type="evidence" value="ECO:0007669"/>
    <property type="project" value="UniProtKB-KW"/>
</dbReference>
<dbReference type="STRING" id="1560234.SP90_10065"/>
<feature type="transmembrane region" description="Helical" evidence="11">
    <location>
        <begin position="143"/>
        <end position="160"/>
    </location>
</feature>
<evidence type="ECO:0000256" key="5">
    <source>
        <dbReference type="ARBA" id="ARBA00022692"/>
    </source>
</evidence>
<gene>
    <name evidence="11" type="primary">rodA</name>
    <name evidence="12" type="ORF">SP90_10065</name>
</gene>
<dbReference type="Pfam" id="PF01098">
    <property type="entry name" value="FTSW_RODA_SPOVE"/>
    <property type="match status" value="1"/>
</dbReference>
<organism evidence="12 13">
    <name type="scientific">Halodesulfovibrio spirochaetisodalis</name>
    <dbReference type="NCBI Taxonomy" id="1560234"/>
    <lineage>
        <taxon>Bacteria</taxon>
        <taxon>Pseudomonadati</taxon>
        <taxon>Thermodesulfobacteriota</taxon>
        <taxon>Desulfovibrionia</taxon>
        <taxon>Desulfovibrionales</taxon>
        <taxon>Desulfovibrionaceae</taxon>
        <taxon>Halodesulfovibrio</taxon>
    </lineage>
</organism>
<keyword evidence="6 11" id="KW-0133">Cell shape</keyword>
<dbReference type="PATRIC" id="fig|1560234.3.peg.850"/>
<evidence type="ECO:0000256" key="2">
    <source>
        <dbReference type="ARBA" id="ARBA00022475"/>
    </source>
</evidence>
<dbReference type="GO" id="GO:0005886">
    <property type="term" value="C:plasma membrane"/>
    <property type="evidence" value="ECO:0007669"/>
    <property type="project" value="UniProtKB-SubCell"/>
</dbReference>
<keyword evidence="4 11" id="KW-0808">Transferase</keyword>
<evidence type="ECO:0000256" key="6">
    <source>
        <dbReference type="ARBA" id="ARBA00022960"/>
    </source>
</evidence>
<feature type="transmembrane region" description="Helical" evidence="11">
    <location>
        <begin position="190"/>
        <end position="208"/>
    </location>
</feature>
<evidence type="ECO:0000256" key="7">
    <source>
        <dbReference type="ARBA" id="ARBA00022984"/>
    </source>
</evidence>
<dbReference type="EMBL" id="JXMS01000016">
    <property type="protein sequence ID" value="OBQ50253.1"/>
    <property type="molecule type" value="Genomic_DNA"/>
</dbReference>
<comment type="catalytic activity">
    <reaction evidence="11">
        <text>[GlcNAc-(1-&gt;4)-Mur2Ac(oyl-L-Ala-gamma-D-Glu-L-Lys-D-Ala-D-Ala)](n)-di-trans,octa-cis-undecaprenyl diphosphate + beta-D-GlcNAc-(1-&gt;4)-Mur2Ac(oyl-L-Ala-gamma-D-Glu-L-Lys-D-Ala-D-Ala)-di-trans,octa-cis-undecaprenyl diphosphate = [GlcNAc-(1-&gt;4)-Mur2Ac(oyl-L-Ala-gamma-D-Glu-L-Lys-D-Ala-D-Ala)](n+1)-di-trans,octa-cis-undecaprenyl diphosphate + di-trans,octa-cis-undecaprenyl diphosphate + H(+)</text>
        <dbReference type="Rhea" id="RHEA:23708"/>
        <dbReference type="Rhea" id="RHEA-COMP:9602"/>
        <dbReference type="Rhea" id="RHEA-COMP:9603"/>
        <dbReference type="ChEBI" id="CHEBI:15378"/>
        <dbReference type="ChEBI" id="CHEBI:58405"/>
        <dbReference type="ChEBI" id="CHEBI:60033"/>
        <dbReference type="ChEBI" id="CHEBI:78435"/>
        <dbReference type="EC" id="2.4.99.28"/>
    </reaction>
</comment>
<dbReference type="HAMAP" id="MF_02079">
    <property type="entry name" value="PGT_RodA"/>
    <property type="match status" value="1"/>
</dbReference>
<feature type="transmembrane region" description="Helical" evidence="11">
    <location>
        <begin position="340"/>
        <end position="359"/>
    </location>
</feature>
<keyword evidence="13" id="KW-1185">Reference proteome</keyword>
<dbReference type="EC" id="2.4.99.28" evidence="11"/>
<evidence type="ECO:0000256" key="8">
    <source>
        <dbReference type="ARBA" id="ARBA00022989"/>
    </source>
</evidence>
<feature type="transmembrane region" description="Helical" evidence="11">
    <location>
        <begin position="53"/>
        <end position="71"/>
    </location>
</feature>
<evidence type="ECO:0000313" key="13">
    <source>
        <dbReference type="Proteomes" id="UP000091979"/>
    </source>
</evidence>
<evidence type="ECO:0000256" key="3">
    <source>
        <dbReference type="ARBA" id="ARBA00022676"/>
    </source>
</evidence>
<feature type="transmembrane region" description="Helical" evidence="11">
    <location>
        <begin position="77"/>
        <end position="96"/>
    </location>
</feature>
<sequence length="371" mass="41290">MIAFDRRLLTHMNWGLLFSTILLFTIGVLNLYSASAFMSQEGMAVTAYYQKQLLWGVIGFGVLILSVVVDYRHLKSLAWPLFILTIITLILVPVAGKTIYGARRWLDLGFFNFQPSELAKISTIVITARLLSRSAHPLDWKELFIMLAICSIPAGLILTQPDLGTTLNMLLNVGGIILFRGLTRRVFKTCAVVIPSLIPVAWFCMLDYQRQRVLTFLNPGDDPLGAGYQIIQSQIAIGSGQITGKGFLGGTQSQLRFLPEKHTDFAIAVFGEEWGFIGCLLLLSLFCLFLLAIFTTSRDAKDRFGSFLSAGVFFYFFWQFLINMGMVMGLMPVVGIPLPFISYGGSATVVNLCLIGLVLNVSMRRFVFKTD</sequence>
<dbReference type="UniPathway" id="UPA00219"/>
<keyword evidence="2 11" id="KW-1003">Cell membrane</keyword>
<accession>A0A1B7XC07</accession>
<feature type="transmembrane region" description="Helical" evidence="11">
    <location>
        <begin position="307"/>
        <end position="334"/>
    </location>
</feature>
<proteinExistence type="inferred from homology"/>
<name>A0A1B7XC07_9BACT</name>
<comment type="subcellular location">
    <subcellularLocation>
        <location evidence="11">Cell membrane</location>
        <topology evidence="11">Multi-pass membrane protein</topology>
    </subcellularLocation>
    <subcellularLocation>
        <location evidence="1">Membrane</location>
        <topology evidence="1">Multi-pass membrane protein</topology>
    </subcellularLocation>
</comment>
<dbReference type="PANTHER" id="PTHR30474">
    <property type="entry name" value="CELL CYCLE PROTEIN"/>
    <property type="match status" value="1"/>
</dbReference>
<feature type="transmembrane region" description="Helical" evidence="11">
    <location>
        <begin position="12"/>
        <end position="32"/>
    </location>
</feature>
<evidence type="ECO:0000256" key="10">
    <source>
        <dbReference type="ARBA" id="ARBA00023316"/>
    </source>
</evidence>
<evidence type="ECO:0000256" key="1">
    <source>
        <dbReference type="ARBA" id="ARBA00004141"/>
    </source>
</evidence>
<keyword evidence="3 11" id="KW-0328">Glycosyltransferase</keyword>
<dbReference type="GO" id="GO:0008955">
    <property type="term" value="F:peptidoglycan glycosyltransferase activity"/>
    <property type="evidence" value="ECO:0007669"/>
    <property type="project" value="UniProtKB-UniRule"/>
</dbReference>
<feature type="transmembrane region" description="Helical" evidence="11">
    <location>
        <begin position="166"/>
        <end position="183"/>
    </location>
</feature>
<dbReference type="RefSeq" id="WP_066855328.1">
    <property type="nucleotide sequence ID" value="NZ_JXMS01000016.1"/>
</dbReference>
<dbReference type="NCBIfam" id="TIGR02210">
    <property type="entry name" value="rodA_shape"/>
    <property type="match status" value="1"/>
</dbReference>
<comment type="similarity">
    <text evidence="11">Belongs to the SEDS family. MrdB/RodA subfamily.</text>
</comment>
<dbReference type="PANTHER" id="PTHR30474:SF1">
    <property type="entry name" value="PEPTIDOGLYCAN GLYCOSYLTRANSFERASE MRDB"/>
    <property type="match status" value="1"/>
</dbReference>
<dbReference type="InterPro" id="IPR011923">
    <property type="entry name" value="RodA/MrdB"/>
</dbReference>
<keyword evidence="10 11" id="KW-0961">Cell wall biogenesis/degradation</keyword>
<dbReference type="PROSITE" id="PS00428">
    <property type="entry name" value="FTSW_RODA_SPOVE"/>
    <property type="match status" value="1"/>
</dbReference>
<dbReference type="InterPro" id="IPR018365">
    <property type="entry name" value="Cell_cycle_FtsW-rel_CS"/>
</dbReference>
<dbReference type="InterPro" id="IPR001182">
    <property type="entry name" value="FtsW/RodA"/>
</dbReference>
<dbReference type="GO" id="GO:0008360">
    <property type="term" value="P:regulation of cell shape"/>
    <property type="evidence" value="ECO:0007669"/>
    <property type="project" value="UniProtKB-KW"/>
</dbReference>
<evidence type="ECO:0000256" key="9">
    <source>
        <dbReference type="ARBA" id="ARBA00023136"/>
    </source>
</evidence>
<dbReference type="GO" id="GO:0009252">
    <property type="term" value="P:peptidoglycan biosynthetic process"/>
    <property type="evidence" value="ECO:0007669"/>
    <property type="project" value="UniProtKB-UniRule"/>
</dbReference>
<keyword evidence="9 11" id="KW-0472">Membrane</keyword>
<keyword evidence="8 11" id="KW-1133">Transmembrane helix</keyword>
<dbReference type="GO" id="GO:0051301">
    <property type="term" value="P:cell division"/>
    <property type="evidence" value="ECO:0007669"/>
    <property type="project" value="InterPro"/>
</dbReference>
<keyword evidence="5 11" id="KW-0812">Transmembrane</keyword>
<dbReference type="Proteomes" id="UP000091979">
    <property type="component" value="Unassembled WGS sequence"/>
</dbReference>
<comment type="function">
    <text evidence="11">Peptidoglycan polymerase that is essential for cell wall elongation.</text>
</comment>
<feature type="transmembrane region" description="Helical" evidence="11">
    <location>
        <begin position="274"/>
        <end position="295"/>
    </location>
</feature>
<comment type="pathway">
    <text evidence="11">Cell wall biogenesis; peptidoglycan biosynthesis.</text>
</comment>
<comment type="caution">
    <text evidence="12">The sequence shown here is derived from an EMBL/GenBank/DDBJ whole genome shotgun (WGS) entry which is preliminary data.</text>
</comment>
<protein>
    <recommendedName>
        <fullName evidence="11">Peptidoglycan glycosyltransferase RodA</fullName>
        <shortName evidence="11">PGT</shortName>
        <ecNumber evidence="11">2.4.99.28</ecNumber>
    </recommendedName>
    <alternativeName>
        <fullName evidence="11">Cell elongation protein RodA</fullName>
    </alternativeName>
    <alternativeName>
        <fullName evidence="11">Cell wall polymerase</fullName>
    </alternativeName>
    <alternativeName>
        <fullName evidence="11">Peptidoglycan polymerase</fullName>
        <shortName evidence="11">PG polymerase</shortName>
    </alternativeName>
</protein>